<accession>A0AA38P376</accession>
<name>A0AA38P376_9AGAR</name>
<dbReference type="PROSITE" id="PS51257">
    <property type="entry name" value="PROKAR_LIPOPROTEIN"/>
    <property type="match status" value="1"/>
</dbReference>
<feature type="region of interest" description="Disordered" evidence="1">
    <location>
        <begin position="150"/>
        <end position="171"/>
    </location>
</feature>
<evidence type="ECO:0000313" key="3">
    <source>
        <dbReference type="Proteomes" id="UP001163846"/>
    </source>
</evidence>
<dbReference type="EMBL" id="MU806432">
    <property type="protein sequence ID" value="KAJ3835243.1"/>
    <property type="molecule type" value="Genomic_DNA"/>
</dbReference>
<dbReference type="AlphaFoldDB" id="A0AA38P376"/>
<comment type="caution">
    <text evidence="2">The sequence shown here is derived from an EMBL/GenBank/DDBJ whole genome shotgun (WGS) entry which is preliminary data.</text>
</comment>
<gene>
    <name evidence="2" type="ORF">F5878DRAFT_664054</name>
</gene>
<reference evidence="2" key="1">
    <citation type="submission" date="2022-08" db="EMBL/GenBank/DDBJ databases">
        <authorList>
            <consortium name="DOE Joint Genome Institute"/>
            <person name="Min B."/>
            <person name="Riley R."/>
            <person name="Sierra-Patev S."/>
            <person name="Naranjo-Ortiz M."/>
            <person name="Looney B."/>
            <person name="Konkel Z."/>
            <person name="Slot J.C."/>
            <person name="Sakamoto Y."/>
            <person name="Steenwyk J.L."/>
            <person name="Rokas A."/>
            <person name="Carro J."/>
            <person name="Camarero S."/>
            <person name="Ferreira P."/>
            <person name="Molpeceres G."/>
            <person name="Ruiz-Duenas F.J."/>
            <person name="Serrano A."/>
            <person name="Henrissat B."/>
            <person name="Drula E."/>
            <person name="Hughes K.W."/>
            <person name="Mata J.L."/>
            <person name="Ishikawa N.K."/>
            <person name="Vargas-Isla R."/>
            <person name="Ushijima S."/>
            <person name="Smith C.A."/>
            <person name="Ahrendt S."/>
            <person name="Andreopoulos W."/>
            <person name="He G."/>
            <person name="Labutti K."/>
            <person name="Lipzen A."/>
            <person name="Ng V."/>
            <person name="Sandor L."/>
            <person name="Barry K."/>
            <person name="Martinez A.T."/>
            <person name="Xiao Y."/>
            <person name="Gibbons J.G."/>
            <person name="Terashima K."/>
            <person name="Hibbett D.S."/>
            <person name="Grigoriev I.V."/>
        </authorList>
    </citation>
    <scope>NUCLEOTIDE SEQUENCE</scope>
    <source>
        <strain evidence="2">TFB9207</strain>
    </source>
</reference>
<proteinExistence type="predicted"/>
<evidence type="ECO:0000313" key="2">
    <source>
        <dbReference type="EMBL" id="KAJ3835243.1"/>
    </source>
</evidence>
<keyword evidence="3" id="KW-1185">Reference proteome</keyword>
<feature type="compositionally biased region" description="Basic and acidic residues" evidence="1">
    <location>
        <begin position="152"/>
        <end position="161"/>
    </location>
</feature>
<dbReference type="Proteomes" id="UP001163846">
    <property type="component" value="Unassembled WGS sequence"/>
</dbReference>
<sequence>MFALHRSHSCRPSFDFHVYVLAIVSMLGLISLACANPIPANPNSLNITSAPSGEPPIDPHSSLLVQRAELPLPHPKLRYIPRLDGVPDETRRAEIFLMIAQVMFVMDHPRDRVGAAKVKGMTYFEVDDSQGRLLFSGQVWGSDLVKPYGQLRDPHNREQRPAEGLQSKTHDDEVVFETVEGKVGCFLMSSSIYFSPH</sequence>
<organism evidence="2 3">
    <name type="scientific">Lentinula raphanica</name>
    <dbReference type="NCBI Taxonomy" id="153919"/>
    <lineage>
        <taxon>Eukaryota</taxon>
        <taxon>Fungi</taxon>
        <taxon>Dikarya</taxon>
        <taxon>Basidiomycota</taxon>
        <taxon>Agaricomycotina</taxon>
        <taxon>Agaricomycetes</taxon>
        <taxon>Agaricomycetidae</taxon>
        <taxon>Agaricales</taxon>
        <taxon>Marasmiineae</taxon>
        <taxon>Omphalotaceae</taxon>
        <taxon>Lentinula</taxon>
    </lineage>
</organism>
<protein>
    <submittedName>
        <fullName evidence="2">Uncharacterized protein</fullName>
    </submittedName>
</protein>
<evidence type="ECO:0000256" key="1">
    <source>
        <dbReference type="SAM" id="MobiDB-lite"/>
    </source>
</evidence>